<evidence type="ECO:0000259" key="5">
    <source>
        <dbReference type="Pfam" id="PF03151"/>
    </source>
</evidence>
<gene>
    <name evidence="7" type="ORF">C1H46_022494</name>
</gene>
<dbReference type="InterPro" id="IPR050186">
    <property type="entry name" value="TPT_transporter"/>
</dbReference>
<keyword evidence="3" id="KW-1133">Transmembrane helix</keyword>
<keyword evidence="4" id="KW-0472">Membrane</keyword>
<dbReference type="Pfam" id="PF03151">
    <property type="entry name" value="TPT"/>
    <property type="match status" value="1"/>
</dbReference>
<dbReference type="EMBL" id="VIEB01000405">
    <property type="protein sequence ID" value="TQD91978.1"/>
    <property type="molecule type" value="Genomic_DNA"/>
</dbReference>
<proteinExistence type="predicted"/>
<feature type="domain" description="Sugar phosphate transporter" evidence="5">
    <location>
        <begin position="183"/>
        <end position="252"/>
    </location>
</feature>
<keyword evidence="2" id="KW-0812">Transmembrane</keyword>
<evidence type="ECO:0008006" key="9">
    <source>
        <dbReference type="Google" id="ProtNLM"/>
    </source>
</evidence>
<dbReference type="PANTHER" id="PTHR11132">
    <property type="entry name" value="SOLUTE CARRIER FAMILY 35"/>
    <property type="match status" value="1"/>
</dbReference>
<feature type="domain" description="FBD" evidence="6">
    <location>
        <begin position="83"/>
        <end position="124"/>
    </location>
</feature>
<keyword evidence="8" id="KW-1185">Reference proteome</keyword>
<evidence type="ECO:0000313" key="8">
    <source>
        <dbReference type="Proteomes" id="UP000315295"/>
    </source>
</evidence>
<dbReference type="InterPro" id="IPR004853">
    <property type="entry name" value="Sugar_P_trans_dom"/>
</dbReference>
<evidence type="ECO:0000313" key="7">
    <source>
        <dbReference type="EMBL" id="TQD91978.1"/>
    </source>
</evidence>
<evidence type="ECO:0000256" key="3">
    <source>
        <dbReference type="ARBA" id="ARBA00022989"/>
    </source>
</evidence>
<protein>
    <recommendedName>
        <fullName evidence="9">Sugar phosphate transporter domain-containing protein</fullName>
    </recommendedName>
</protein>
<evidence type="ECO:0000259" key="6">
    <source>
        <dbReference type="Pfam" id="PF08387"/>
    </source>
</evidence>
<reference evidence="7 8" key="1">
    <citation type="journal article" date="2019" name="G3 (Bethesda)">
        <title>Sequencing of a Wild Apple (Malus baccata) Genome Unravels the Differences Between Cultivated and Wild Apple Species Regarding Disease Resistance and Cold Tolerance.</title>
        <authorList>
            <person name="Chen X."/>
        </authorList>
    </citation>
    <scope>NUCLEOTIDE SEQUENCE [LARGE SCALE GENOMIC DNA]</scope>
    <source>
        <strain evidence="8">cv. Shandingzi</strain>
        <tissue evidence="7">Leaves</tissue>
    </source>
</reference>
<evidence type="ECO:0000256" key="4">
    <source>
        <dbReference type="ARBA" id="ARBA00023136"/>
    </source>
</evidence>
<dbReference type="Proteomes" id="UP000315295">
    <property type="component" value="Unassembled WGS sequence"/>
</dbReference>
<dbReference type="GO" id="GO:0016020">
    <property type="term" value="C:membrane"/>
    <property type="evidence" value="ECO:0007669"/>
    <property type="project" value="UniProtKB-SubCell"/>
</dbReference>
<accession>A0A540LZV8</accession>
<sequence length="339" mass="38209">MEGLTFSSYNAFRVVVDNAPELLSKMPMFNNLTTFVLEDAAFIDDKALLTMLQYFPHLETLIFAEGIGLSPEWVEDEGVLEPLPPCFLSHLKRIEVAEFNGDQYNELNAVRILLKNAKVLKKLDISWYFTAGAEQKAEITKQVAVAHTIGHVAATVSMAKVAVSFTHIIKSSEPAFSVLVSRWVVAQSVFYHLYNQVSYMSLDQISPLTFSVGNTMKRISVIVASIIIFHTPIQPVNALGAAIAILGTFLYSQLWLDLADDFAINFVCRASSEECLKMPKLACMIDDEERQRDCSSYGYESCVRINHRVFEYGQPNFMVMDSWSWFTESRTLCYAPDMV</sequence>
<evidence type="ECO:0000256" key="1">
    <source>
        <dbReference type="ARBA" id="ARBA00004141"/>
    </source>
</evidence>
<dbReference type="Pfam" id="PF08387">
    <property type="entry name" value="FBD"/>
    <property type="match status" value="1"/>
</dbReference>
<dbReference type="InterPro" id="IPR006566">
    <property type="entry name" value="FBD"/>
</dbReference>
<organism evidence="7 8">
    <name type="scientific">Malus baccata</name>
    <name type="common">Siberian crab apple</name>
    <name type="synonym">Pyrus baccata</name>
    <dbReference type="NCBI Taxonomy" id="106549"/>
    <lineage>
        <taxon>Eukaryota</taxon>
        <taxon>Viridiplantae</taxon>
        <taxon>Streptophyta</taxon>
        <taxon>Embryophyta</taxon>
        <taxon>Tracheophyta</taxon>
        <taxon>Spermatophyta</taxon>
        <taxon>Magnoliopsida</taxon>
        <taxon>eudicotyledons</taxon>
        <taxon>Gunneridae</taxon>
        <taxon>Pentapetalae</taxon>
        <taxon>rosids</taxon>
        <taxon>fabids</taxon>
        <taxon>Rosales</taxon>
        <taxon>Rosaceae</taxon>
        <taxon>Amygdaloideae</taxon>
        <taxon>Maleae</taxon>
        <taxon>Malus</taxon>
    </lineage>
</organism>
<comment type="caution">
    <text evidence="7">The sequence shown here is derived from an EMBL/GenBank/DDBJ whole genome shotgun (WGS) entry which is preliminary data.</text>
</comment>
<comment type="subcellular location">
    <subcellularLocation>
        <location evidence="1">Membrane</location>
        <topology evidence="1">Multi-pass membrane protein</topology>
    </subcellularLocation>
</comment>
<evidence type="ECO:0000256" key="2">
    <source>
        <dbReference type="ARBA" id="ARBA00022692"/>
    </source>
</evidence>
<name>A0A540LZV8_MALBA</name>
<dbReference type="AlphaFoldDB" id="A0A540LZV8"/>